<dbReference type="Gene3D" id="1.20.5.710">
    <property type="entry name" value="Single helix bin"/>
    <property type="match status" value="1"/>
</dbReference>
<dbReference type="PANTHER" id="PTHR45987:SF4">
    <property type="entry name" value="LARGE RIBOSOMAL SUBUNIT PROTEIN BL12M"/>
    <property type="match status" value="1"/>
</dbReference>
<sequence length="114" mass="11931">MSVLDLAELVKLLEKKFGVSASAPMMVAPAAGGASGDGASQEEEKDSFNVELAEVGAQKIAVIKVVREITGKGLKEVKDIVEAAPKVIKEGAKKEEAEELKKKLEAAGAKVNLK</sequence>
<dbReference type="PANTHER" id="PTHR45987">
    <property type="entry name" value="39S RIBOSOMAL PROTEIN L12"/>
    <property type="match status" value="1"/>
</dbReference>
<dbReference type="HAMAP" id="MF_00368">
    <property type="entry name" value="Ribosomal_bL12"/>
    <property type="match status" value="1"/>
</dbReference>
<dbReference type="InterPro" id="IPR014719">
    <property type="entry name" value="Ribosomal_bL12_C/ClpS-like"/>
</dbReference>
<dbReference type="NCBIfam" id="TIGR00855">
    <property type="entry name" value="L12"/>
    <property type="match status" value="1"/>
</dbReference>
<dbReference type="Pfam" id="PF00542">
    <property type="entry name" value="Ribosomal_L12"/>
    <property type="match status" value="1"/>
</dbReference>
<evidence type="ECO:0000256" key="5">
    <source>
        <dbReference type="SAM" id="Coils"/>
    </source>
</evidence>
<dbReference type="GO" id="GO:0005737">
    <property type="term" value="C:cytoplasm"/>
    <property type="evidence" value="ECO:0007669"/>
    <property type="project" value="UniProtKB-ARBA"/>
</dbReference>
<dbReference type="InterPro" id="IPR008932">
    <property type="entry name" value="Ribosomal_bL12_oligo"/>
</dbReference>
<accession>A0A1G2ARA0</accession>
<keyword evidence="2 4" id="KW-0689">Ribosomal protein</keyword>
<dbReference type="FunFam" id="3.30.1390.10:FF:000001">
    <property type="entry name" value="50S ribosomal protein L7/L12"/>
    <property type="match status" value="1"/>
</dbReference>
<gene>
    <name evidence="4" type="primary">rplL</name>
    <name evidence="8" type="ORF">A3B74_00085</name>
</gene>
<proteinExistence type="inferred from homology"/>
<evidence type="ECO:0000313" key="8">
    <source>
        <dbReference type="EMBL" id="OGY79438.1"/>
    </source>
</evidence>
<protein>
    <recommendedName>
        <fullName evidence="4">Large ribosomal subunit protein bL12</fullName>
    </recommendedName>
</protein>
<dbReference type="GO" id="GO:0006412">
    <property type="term" value="P:translation"/>
    <property type="evidence" value="ECO:0007669"/>
    <property type="project" value="UniProtKB-UniRule"/>
</dbReference>
<evidence type="ECO:0000256" key="3">
    <source>
        <dbReference type="ARBA" id="ARBA00023274"/>
    </source>
</evidence>
<dbReference type="Proteomes" id="UP000177165">
    <property type="component" value="Unassembled WGS sequence"/>
</dbReference>
<dbReference type="InterPro" id="IPR000206">
    <property type="entry name" value="Ribosomal_bL12"/>
</dbReference>
<feature type="domain" description="Large ribosomal subunit protein bL12 oligomerization" evidence="7">
    <location>
        <begin position="1"/>
        <end position="34"/>
    </location>
</feature>
<dbReference type="SUPFAM" id="SSF48300">
    <property type="entry name" value="Ribosomal protein L7/12, oligomerisation (N-terminal) domain"/>
    <property type="match status" value="1"/>
</dbReference>
<dbReference type="InterPro" id="IPR013823">
    <property type="entry name" value="Ribosomal_bL12_C"/>
</dbReference>
<evidence type="ECO:0000256" key="4">
    <source>
        <dbReference type="HAMAP-Rule" id="MF_00368"/>
    </source>
</evidence>
<evidence type="ECO:0000259" key="7">
    <source>
        <dbReference type="Pfam" id="PF16320"/>
    </source>
</evidence>
<evidence type="ECO:0000256" key="2">
    <source>
        <dbReference type="ARBA" id="ARBA00022980"/>
    </source>
</evidence>
<dbReference type="Gene3D" id="3.30.1390.10">
    <property type="match status" value="1"/>
</dbReference>
<dbReference type="EMBL" id="MHKB01000009">
    <property type="protein sequence ID" value="OGY79438.1"/>
    <property type="molecule type" value="Genomic_DNA"/>
</dbReference>
<evidence type="ECO:0000313" key="9">
    <source>
        <dbReference type="Proteomes" id="UP000177165"/>
    </source>
</evidence>
<evidence type="ECO:0000259" key="6">
    <source>
        <dbReference type="Pfam" id="PF00542"/>
    </source>
</evidence>
<dbReference type="GO" id="GO:0003729">
    <property type="term" value="F:mRNA binding"/>
    <property type="evidence" value="ECO:0007669"/>
    <property type="project" value="TreeGrafter"/>
</dbReference>
<comment type="similarity">
    <text evidence="1 4">Belongs to the bacterial ribosomal protein bL12 family.</text>
</comment>
<feature type="coiled-coil region" evidence="5">
    <location>
        <begin position="87"/>
        <end position="114"/>
    </location>
</feature>
<feature type="domain" description="Large ribosomal subunit protein bL12 C-terminal" evidence="6">
    <location>
        <begin position="48"/>
        <end position="114"/>
    </location>
</feature>
<dbReference type="STRING" id="1798540.A3B74_00085"/>
<dbReference type="GO" id="GO:0005840">
    <property type="term" value="C:ribosome"/>
    <property type="evidence" value="ECO:0007669"/>
    <property type="project" value="UniProtKB-KW"/>
</dbReference>
<organism evidence="8 9">
    <name type="scientific">Candidatus Kerfeldbacteria bacterium RIFCSPHIGHO2_02_FULL_42_14</name>
    <dbReference type="NCBI Taxonomy" id="1798540"/>
    <lineage>
        <taxon>Bacteria</taxon>
        <taxon>Candidatus Kerfeldiibacteriota</taxon>
    </lineage>
</organism>
<dbReference type="CDD" id="cd00387">
    <property type="entry name" value="Ribosomal_L7_L12"/>
    <property type="match status" value="1"/>
</dbReference>
<dbReference type="InterPro" id="IPR036235">
    <property type="entry name" value="Ribosomal_bL12_oligo_N_sf"/>
</dbReference>
<dbReference type="GO" id="GO:0003735">
    <property type="term" value="F:structural constituent of ribosome"/>
    <property type="evidence" value="ECO:0007669"/>
    <property type="project" value="InterPro"/>
</dbReference>
<comment type="function">
    <text evidence="4">Forms part of the ribosomal stalk which helps the ribosome interact with GTP-bound translation factors. Is thus essential for accurate translation.</text>
</comment>
<dbReference type="SUPFAM" id="SSF54736">
    <property type="entry name" value="ClpS-like"/>
    <property type="match status" value="1"/>
</dbReference>
<dbReference type="GO" id="GO:1990904">
    <property type="term" value="C:ribonucleoprotein complex"/>
    <property type="evidence" value="ECO:0007669"/>
    <property type="project" value="UniProtKB-KW"/>
</dbReference>
<keyword evidence="5" id="KW-0175">Coiled coil</keyword>
<reference evidence="8 9" key="1">
    <citation type="journal article" date="2016" name="Nat. Commun.">
        <title>Thousands of microbial genomes shed light on interconnected biogeochemical processes in an aquifer system.</title>
        <authorList>
            <person name="Anantharaman K."/>
            <person name="Brown C.T."/>
            <person name="Hug L.A."/>
            <person name="Sharon I."/>
            <person name="Castelle C.J."/>
            <person name="Probst A.J."/>
            <person name="Thomas B.C."/>
            <person name="Singh A."/>
            <person name="Wilkins M.J."/>
            <person name="Karaoz U."/>
            <person name="Brodie E.L."/>
            <person name="Williams K.H."/>
            <person name="Hubbard S.S."/>
            <person name="Banfield J.F."/>
        </authorList>
    </citation>
    <scope>NUCLEOTIDE SEQUENCE [LARGE SCALE GENOMIC DNA]</scope>
</reference>
<name>A0A1G2ARA0_9BACT</name>
<evidence type="ECO:0000256" key="1">
    <source>
        <dbReference type="ARBA" id="ARBA00007197"/>
    </source>
</evidence>
<comment type="subunit">
    <text evidence="4">Homodimer. Part of the ribosomal stalk of the 50S ribosomal subunit. Forms a multimeric L10(L12)X complex, where L10 forms an elongated spine to which 2 to 4 L12 dimers bind in a sequential fashion. Binds GTP-bound translation factors.</text>
</comment>
<keyword evidence="3 4" id="KW-0687">Ribonucleoprotein</keyword>
<comment type="caution">
    <text evidence="8">The sequence shown here is derived from an EMBL/GenBank/DDBJ whole genome shotgun (WGS) entry which is preliminary data.</text>
</comment>
<dbReference type="AlphaFoldDB" id="A0A1G2ARA0"/>
<dbReference type="Pfam" id="PF16320">
    <property type="entry name" value="Ribosomal_L12_N"/>
    <property type="match status" value="1"/>
</dbReference>